<gene>
    <name evidence="1" type="ORF">DPMN_027048</name>
</gene>
<name>A0A9D4LU12_DREPO</name>
<evidence type="ECO:0000313" key="2">
    <source>
        <dbReference type="Proteomes" id="UP000828390"/>
    </source>
</evidence>
<protein>
    <submittedName>
        <fullName evidence="1">Uncharacterized protein</fullName>
    </submittedName>
</protein>
<dbReference type="Proteomes" id="UP000828390">
    <property type="component" value="Unassembled WGS sequence"/>
</dbReference>
<proteinExistence type="predicted"/>
<evidence type="ECO:0000313" key="1">
    <source>
        <dbReference type="EMBL" id="KAH3864036.1"/>
    </source>
</evidence>
<reference evidence="1" key="1">
    <citation type="journal article" date="2019" name="bioRxiv">
        <title>The Genome of the Zebra Mussel, Dreissena polymorpha: A Resource for Invasive Species Research.</title>
        <authorList>
            <person name="McCartney M.A."/>
            <person name="Auch B."/>
            <person name="Kono T."/>
            <person name="Mallez S."/>
            <person name="Zhang Y."/>
            <person name="Obille A."/>
            <person name="Becker A."/>
            <person name="Abrahante J.E."/>
            <person name="Garbe J."/>
            <person name="Badalamenti J.P."/>
            <person name="Herman A."/>
            <person name="Mangelson H."/>
            <person name="Liachko I."/>
            <person name="Sullivan S."/>
            <person name="Sone E.D."/>
            <person name="Koren S."/>
            <person name="Silverstein K.A.T."/>
            <person name="Beckman K.B."/>
            <person name="Gohl D.M."/>
        </authorList>
    </citation>
    <scope>NUCLEOTIDE SEQUENCE</scope>
    <source>
        <strain evidence="1">Duluth1</strain>
        <tissue evidence="1">Whole animal</tissue>
    </source>
</reference>
<dbReference type="AlphaFoldDB" id="A0A9D4LU12"/>
<accession>A0A9D4LU12</accession>
<reference evidence="1" key="2">
    <citation type="submission" date="2020-11" db="EMBL/GenBank/DDBJ databases">
        <authorList>
            <person name="McCartney M.A."/>
            <person name="Auch B."/>
            <person name="Kono T."/>
            <person name="Mallez S."/>
            <person name="Becker A."/>
            <person name="Gohl D.M."/>
            <person name="Silverstein K.A.T."/>
            <person name="Koren S."/>
            <person name="Bechman K.B."/>
            <person name="Herman A."/>
            <person name="Abrahante J.E."/>
            <person name="Garbe J."/>
        </authorList>
    </citation>
    <scope>NUCLEOTIDE SEQUENCE</scope>
    <source>
        <strain evidence="1">Duluth1</strain>
        <tissue evidence="1">Whole animal</tissue>
    </source>
</reference>
<organism evidence="1 2">
    <name type="scientific">Dreissena polymorpha</name>
    <name type="common">Zebra mussel</name>
    <name type="synonym">Mytilus polymorpha</name>
    <dbReference type="NCBI Taxonomy" id="45954"/>
    <lineage>
        <taxon>Eukaryota</taxon>
        <taxon>Metazoa</taxon>
        <taxon>Spiralia</taxon>
        <taxon>Lophotrochozoa</taxon>
        <taxon>Mollusca</taxon>
        <taxon>Bivalvia</taxon>
        <taxon>Autobranchia</taxon>
        <taxon>Heteroconchia</taxon>
        <taxon>Euheterodonta</taxon>
        <taxon>Imparidentia</taxon>
        <taxon>Neoheterodontei</taxon>
        <taxon>Myida</taxon>
        <taxon>Dreissenoidea</taxon>
        <taxon>Dreissenidae</taxon>
        <taxon>Dreissena</taxon>
    </lineage>
</organism>
<comment type="caution">
    <text evidence="1">The sequence shown here is derived from an EMBL/GenBank/DDBJ whole genome shotgun (WGS) entry which is preliminary data.</text>
</comment>
<sequence length="74" mass="8467">MYCKSMLLYTTNQITAQYHLLRDDLIPISKDKNRDPIGLFADDVNEKVHHGFFQLLPHVKGNSLFISGCKLSIC</sequence>
<dbReference type="EMBL" id="JAIWYP010000002">
    <property type="protein sequence ID" value="KAH3864036.1"/>
    <property type="molecule type" value="Genomic_DNA"/>
</dbReference>
<keyword evidence="2" id="KW-1185">Reference proteome</keyword>